<protein>
    <submittedName>
        <fullName evidence="1">Uncharacterized protein</fullName>
    </submittedName>
</protein>
<sequence>MIFQSFKSLFTDSFHTKFGLSRPLLTLSARFNLSLCIVASGACIVYAQTISNDVGQASLQLVLPQHYHVCHHSGPDPFLCGHIYPT</sequence>
<reference evidence="1" key="1">
    <citation type="submission" date="2014-09" db="EMBL/GenBank/DDBJ databases">
        <authorList>
            <person name="Magalhaes I.L.F."/>
            <person name="Oliveira U."/>
            <person name="Santos F.R."/>
            <person name="Vidigal T.H.D.A."/>
            <person name="Brescovit A.D."/>
            <person name="Santos A.J."/>
        </authorList>
    </citation>
    <scope>NUCLEOTIDE SEQUENCE</scope>
    <source>
        <tissue evidence="1">Shoot tissue taken approximately 20 cm above the soil surface</tissue>
    </source>
</reference>
<reference evidence="1" key="2">
    <citation type="journal article" date="2015" name="Data Brief">
        <title>Shoot transcriptome of the giant reed, Arundo donax.</title>
        <authorList>
            <person name="Barrero R.A."/>
            <person name="Guerrero F.D."/>
            <person name="Moolhuijzen P."/>
            <person name="Goolsby J.A."/>
            <person name="Tidwell J."/>
            <person name="Bellgard S.E."/>
            <person name="Bellgard M.I."/>
        </authorList>
    </citation>
    <scope>NUCLEOTIDE SEQUENCE</scope>
    <source>
        <tissue evidence="1">Shoot tissue taken approximately 20 cm above the soil surface</tissue>
    </source>
</reference>
<accession>A0A0A9CIL5</accession>
<organism evidence="1">
    <name type="scientific">Arundo donax</name>
    <name type="common">Giant reed</name>
    <name type="synonym">Donax arundinaceus</name>
    <dbReference type="NCBI Taxonomy" id="35708"/>
    <lineage>
        <taxon>Eukaryota</taxon>
        <taxon>Viridiplantae</taxon>
        <taxon>Streptophyta</taxon>
        <taxon>Embryophyta</taxon>
        <taxon>Tracheophyta</taxon>
        <taxon>Spermatophyta</taxon>
        <taxon>Magnoliopsida</taxon>
        <taxon>Liliopsida</taxon>
        <taxon>Poales</taxon>
        <taxon>Poaceae</taxon>
        <taxon>PACMAD clade</taxon>
        <taxon>Arundinoideae</taxon>
        <taxon>Arundineae</taxon>
        <taxon>Arundo</taxon>
    </lineage>
</organism>
<dbReference type="EMBL" id="GBRH01221801">
    <property type="protein sequence ID" value="JAD76094.1"/>
    <property type="molecule type" value="Transcribed_RNA"/>
</dbReference>
<dbReference type="AlphaFoldDB" id="A0A0A9CIL5"/>
<evidence type="ECO:0000313" key="1">
    <source>
        <dbReference type="EMBL" id="JAD76094.1"/>
    </source>
</evidence>
<proteinExistence type="predicted"/>
<name>A0A0A9CIL5_ARUDO</name>